<dbReference type="InterPro" id="IPR001173">
    <property type="entry name" value="Glyco_trans_2-like"/>
</dbReference>
<dbReference type="CAZy" id="GT2">
    <property type="family name" value="Glycosyltransferase Family 2"/>
</dbReference>
<dbReference type="PANTHER" id="PTHR43685:SF2">
    <property type="entry name" value="GLYCOSYLTRANSFERASE 2-LIKE DOMAIN-CONTAINING PROTEIN"/>
    <property type="match status" value="1"/>
</dbReference>
<dbReference type="Gene3D" id="3.40.50.11090">
    <property type="match status" value="1"/>
</dbReference>
<evidence type="ECO:0000313" key="3">
    <source>
        <dbReference type="EMBL" id="ACK64983.1"/>
    </source>
</evidence>
<keyword evidence="4" id="KW-1185">Reference proteome</keyword>
<gene>
    <name evidence="3" type="ordered locus">PCC8801_0906</name>
</gene>
<proteinExistence type="predicted"/>
<feature type="domain" description="Glycosyltransferase 2-like" evidence="2">
    <location>
        <begin position="880"/>
        <end position="1061"/>
    </location>
</feature>
<dbReference type="InterPro" id="IPR029044">
    <property type="entry name" value="Nucleotide-diphossugar_trans"/>
</dbReference>
<dbReference type="OrthoDB" id="9179784at2"/>
<evidence type="ECO:0000259" key="1">
    <source>
        <dbReference type="Pfam" id="PF00534"/>
    </source>
</evidence>
<dbReference type="Pfam" id="PF00534">
    <property type="entry name" value="Glycos_transf_1"/>
    <property type="match status" value="1"/>
</dbReference>
<dbReference type="GO" id="GO:0016757">
    <property type="term" value="F:glycosyltransferase activity"/>
    <property type="evidence" value="ECO:0007669"/>
    <property type="project" value="InterPro"/>
</dbReference>
<evidence type="ECO:0000259" key="2">
    <source>
        <dbReference type="Pfam" id="PF00535"/>
    </source>
</evidence>
<dbReference type="eggNOG" id="COG0438">
    <property type="taxonomic scope" value="Bacteria"/>
</dbReference>
<dbReference type="CDD" id="cd03801">
    <property type="entry name" value="GT4_PimA-like"/>
    <property type="match status" value="1"/>
</dbReference>
<dbReference type="AlphaFoldDB" id="B7JZP0"/>
<feature type="domain" description="Glycosyl transferase family 1" evidence="1">
    <location>
        <begin position="214"/>
        <end position="308"/>
    </location>
</feature>
<dbReference type="Proteomes" id="UP000008204">
    <property type="component" value="Chromosome"/>
</dbReference>
<protein>
    <submittedName>
        <fullName evidence="3">Glycosyl transferase family 2</fullName>
    </submittedName>
</protein>
<dbReference type="CAZy" id="GT4">
    <property type="family name" value="Glycosyltransferase Family 4"/>
</dbReference>
<dbReference type="GO" id="GO:0044010">
    <property type="term" value="P:single-species biofilm formation"/>
    <property type="evidence" value="ECO:0007669"/>
    <property type="project" value="TreeGrafter"/>
</dbReference>
<dbReference type="Gene3D" id="3.40.50.2000">
    <property type="entry name" value="Glycogen Phosphorylase B"/>
    <property type="match status" value="1"/>
</dbReference>
<dbReference type="SUPFAM" id="SSF53448">
    <property type="entry name" value="Nucleotide-diphospho-sugar transferases"/>
    <property type="match status" value="2"/>
</dbReference>
<sequence length="1152" mass="132853">MKIVYVLPSNLICGGHIVVLQHITRLQARGYDISICLLDRNTPASPESFEWFPYSHIPVFHPEAFPEDVDICVATFWATLIPVLNFPAQHKVYFVQSDETRFYDNPIYQSQVALTYFSNIHFMTEARWIVEWLNLNFGKSACYIPNGFDPTIIHRVDPIIPKPKDKYRILVEGSINTPFKRIKEALEVCSYFDCEVWCVSNQGKPCSDWKIDRFFYQVPFNEMKSIYSSCDILLKLSSVEGFFGPPLEMMACGGVCVVSDVTGYDEYIVNEYNALVVPNGEIELARKAIQRLIDDRDLYRQLQKNGQQTSQQMKWDTSINKLESFFLEIAQGSRLKSHTSAWIKQINQTLNAYLSLSQEIEMLRLKAQEVETLRSQVQALENSSGFQHSGNFNFNQSVFSVFKKTSNFFYQFSVLVLTKLFKLVYWIITFQFPQKLRRWRIAQIISKSGLFDTGYYWQQNPDVKLSNVDPLGHYLDIGASQGKDPNPLFDTSFYLEQYPEVTQLGMNPLAHYIMIGAKKGNKPHPLFDTTYYLEQYPDVVELGINPLLHYLTIGLEENRHPFPCSTIELPSFKLRAEPIVSEEIPKSLDPNYQTWLSFNYPTSEDLNTMAEQIQKLEYQPLISIIMPVFNPKIAYLKTAINSVLNQVYQNWQLCIADDASTNPQVYEILADYAAEDTRIKVVFRQENGHIAEASNSAFEIAMGEFIALLDHDDVLTPHALYHVVSMLNDHADADMIYSDEDKIDEQGYLSDPFFKPDWCPDSFLSKMYTCHLGVYRRSLVEQIGAFRVGYEGSQDYDLVLRLTEKTDKIFHIPNVLYHWRIHAQSTSTNIDSKNYAVMTAKKALSEAIERRGEPGTVTDVPYCLGNYHIRYELKTDDLVSIIIPTKDLGDTLNQCLKSIFEQSTYPNFEIILIDNGSTEERSLEVMKQWQEKEPEKLKVFPLKIPFNYSQINNFAVQHSQGKYLLFLNNDIEVITPDWIEALVEQAQRPSIGAVGALLLFPDDTIQHAGVIGGIFYSCGHSHKRFPFRSPGYFNQLNTITNYSAVTGACLMCRRDVFEEIGGFDETLAVNYNDIDLCFKMIDKGYRNIYLPHVVLYHYESKSRGYDSLNNFKKARLFCEGKYFQTQWKVLIEHDPCYNPNLTFDQEDYSIRT</sequence>
<evidence type="ECO:0000313" key="4">
    <source>
        <dbReference type="Proteomes" id="UP000008204"/>
    </source>
</evidence>
<dbReference type="Pfam" id="PF00535">
    <property type="entry name" value="Glycos_transf_2"/>
    <property type="match status" value="2"/>
</dbReference>
<dbReference type="Gene3D" id="3.90.550.10">
    <property type="entry name" value="Spore Coat Polysaccharide Biosynthesis Protein SpsA, Chain A"/>
    <property type="match status" value="2"/>
</dbReference>
<dbReference type="KEGG" id="cyp:PCC8801_0906"/>
<dbReference type="PANTHER" id="PTHR43685">
    <property type="entry name" value="GLYCOSYLTRANSFERASE"/>
    <property type="match status" value="1"/>
</dbReference>
<dbReference type="EMBL" id="CP001287">
    <property type="protein sequence ID" value="ACK64983.1"/>
    <property type="molecule type" value="Genomic_DNA"/>
</dbReference>
<dbReference type="eggNOG" id="COG1215">
    <property type="taxonomic scope" value="Bacteria"/>
</dbReference>
<dbReference type="STRING" id="41431.PCC8801_0906"/>
<dbReference type="CDD" id="cd04186">
    <property type="entry name" value="GT_2_like_c"/>
    <property type="match status" value="1"/>
</dbReference>
<organism evidence="3 4">
    <name type="scientific">Rippkaea orientalis (strain PCC 8801 / RF-1)</name>
    <name type="common">Cyanothece sp. (strain PCC 8801)</name>
    <dbReference type="NCBI Taxonomy" id="41431"/>
    <lineage>
        <taxon>Bacteria</taxon>
        <taxon>Bacillati</taxon>
        <taxon>Cyanobacteriota</taxon>
        <taxon>Cyanophyceae</taxon>
        <taxon>Oscillatoriophycideae</taxon>
        <taxon>Chroococcales</taxon>
        <taxon>Aphanothecaceae</taxon>
        <taxon>Rippkaea</taxon>
        <taxon>Rippkaea orientalis</taxon>
    </lineage>
</organism>
<dbReference type="SUPFAM" id="SSF53756">
    <property type="entry name" value="UDP-Glycosyltransferase/glycogen phosphorylase"/>
    <property type="match status" value="1"/>
</dbReference>
<dbReference type="HOGENOM" id="CLU_008631_0_0_3"/>
<accession>B7JZP0</accession>
<reference evidence="4" key="1">
    <citation type="journal article" date="2011" name="MBio">
        <title>Novel metabolic attributes of the genus Cyanothece, comprising a group of unicellular nitrogen-fixing Cyanobacteria.</title>
        <authorList>
            <person name="Bandyopadhyay A."/>
            <person name="Elvitigala T."/>
            <person name="Welsh E."/>
            <person name="Stockel J."/>
            <person name="Liberton M."/>
            <person name="Min H."/>
            <person name="Sherman L.A."/>
            <person name="Pakrasi H.B."/>
        </authorList>
    </citation>
    <scope>NUCLEOTIDE SEQUENCE [LARGE SCALE GENOMIC DNA]</scope>
    <source>
        <strain evidence="4">PCC 8801</strain>
    </source>
</reference>
<dbReference type="RefSeq" id="WP_012594258.1">
    <property type="nucleotide sequence ID" value="NC_011726.1"/>
</dbReference>
<dbReference type="InterPro" id="IPR050834">
    <property type="entry name" value="Glycosyltransf_2"/>
</dbReference>
<dbReference type="CDD" id="cd04184">
    <property type="entry name" value="GT2_RfbC_Mx_like"/>
    <property type="match status" value="1"/>
</dbReference>
<feature type="domain" description="Glycosyltransferase 2-like" evidence="2">
    <location>
        <begin position="623"/>
        <end position="783"/>
    </location>
</feature>
<dbReference type="InterPro" id="IPR001296">
    <property type="entry name" value="Glyco_trans_1"/>
</dbReference>
<name>B7JZP0_RIPO1</name>
<dbReference type="eggNOG" id="COG1216">
    <property type="taxonomic scope" value="Bacteria"/>
</dbReference>
<keyword evidence="3" id="KW-0808">Transferase</keyword>